<keyword evidence="6" id="KW-0489">Methyltransferase</keyword>
<reference evidence="5" key="1">
    <citation type="journal article" date="2014" name="Int. J. Syst. Evol. Microbiol.">
        <title>Complete genome of a new Firmicutes species belonging to the dominant human colonic microbiota ('Ruminococcus bicirculans') reveals two chromosomes and a selective capacity to utilize plant glucans.</title>
        <authorList>
            <consortium name="NISC Comparative Sequencing Program"/>
            <person name="Wegmann U."/>
            <person name="Louis P."/>
            <person name="Goesmann A."/>
            <person name="Henrissat B."/>
            <person name="Duncan S.H."/>
            <person name="Flint H.J."/>
        </authorList>
    </citation>
    <scope>NUCLEOTIDE SEQUENCE</scope>
    <source>
        <strain evidence="5">CGMCC 4.5581</strain>
    </source>
</reference>
<evidence type="ECO:0000313" key="5">
    <source>
        <dbReference type="EMBL" id="GGL65399.1"/>
    </source>
</evidence>
<evidence type="ECO:0000313" key="8">
    <source>
        <dbReference type="Proteomes" id="UP000648663"/>
    </source>
</evidence>
<dbReference type="Proteomes" id="UP000552836">
    <property type="component" value="Unassembled WGS sequence"/>
</dbReference>
<dbReference type="EMBL" id="JAAMPA010000001">
    <property type="protein sequence ID" value="NIH65557.1"/>
    <property type="molecule type" value="Genomic_DNA"/>
</dbReference>
<gene>
    <name evidence="6" type="ORF">FB380_000003</name>
    <name evidence="5" type="ORF">GCM10011589_21930</name>
</gene>
<evidence type="ECO:0000256" key="3">
    <source>
        <dbReference type="SAM" id="Phobius"/>
    </source>
</evidence>
<comment type="similarity">
    <text evidence="1 2">Belongs to the peptidase A24 family.</text>
</comment>
<dbReference type="AlphaFoldDB" id="A0A846LD20"/>
<keyword evidence="6" id="KW-0808">Transferase</keyword>
<feature type="transmembrane region" description="Helical" evidence="3">
    <location>
        <begin position="104"/>
        <end position="122"/>
    </location>
</feature>
<evidence type="ECO:0000256" key="2">
    <source>
        <dbReference type="RuleBase" id="RU003793"/>
    </source>
</evidence>
<dbReference type="GO" id="GO:0008168">
    <property type="term" value="F:methyltransferase activity"/>
    <property type="evidence" value="ECO:0007669"/>
    <property type="project" value="UniProtKB-KW"/>
</dbReference>
<dbReference type="InterPro" id="IPR000045">
    <property type="entry name" value="Prepilin_IV_endopep_pep"/>
</dbReference>
<accession>A0A846LD20</accession>
<dbReference type="Proteomes" id="UP000648663">
    <property type="component" value="Unassembled WGS sequence"/>
</dbReference>
<evidence type="ECO:0000256" key="1">
    <source>
        <dbReference type="ARBA" id="ARBA00005801"/>
    </source>
</evidence>
<feature type="transmembrane region" description="Helical" evidence="3">
    <location>
        <begin position="128"/>
        <end position="149"/>
    </location>
</feature>
<reference evidence="6 7" key="3">
    <citation type="submission" date="2020-02" db="EMBL/GenBank/DDBJ databases">
        <title>Sequencing the genomes of 1000 actinobacteria strains.</title>
        <authorList>
            <person name="Klenk H.-P."/>
        </authorList>
    </citation>
    <scope>NUCLEOTIDE SEQUENCE [LARGE SCALE GENOMIC DNA]</scope>
    <source>
        <strain evidence="6 7">DSM 45201</strain>
    </source>
</reference>
<reference evidence="8" key="2">
    <citation type="journal article" date="2019" name="Int. J. Syst. Evol. Microbiol.">
        <title>The Global Catalogue of Microorganisms (GCM) 10K type strain sequencing project: providing services to taxonomists for standard genome sequencing and annotation.</title>
        <authorList>
            <consortium name="The Broad Institute Genomics Platform"/>
            <consortium name="The Broad Institute Genome Sequencing Center for Infectious Disease"/>
            <person name="Wu L."/>
            <person name="Ma J."/>
        </authorList>
    </citation>
    <scope>NUCLEOTIDE SEQUENCE [LARGE SCALE GENOMIC DNA]</scope>
    <source>
        <strain evidence="8">CGMCC 4.5581</strain>
    </source>
</reference>
<proteinExistence type="inferred from homology"/>
<evidence type="ECO:0000313" key="6">
    <source>
        <dbReference type="EMBL" id="NIH65557.1"/>
    </source>
</evidence>
<feature type="transmembrane region" description="Helical" evidence="3">
    <location>
        <begin position="77"/>
        <end position="95"/>
    </location>
</feature>
<keyword evidence="8" id="KW-1185">Reference proteome</keyword>
<dbReference type="RefSeq" id="WP_229682009.1">
    <property type="nucleotide sequence ID" value="NZ_BAABJU010000028.1"/>
</dbReference>
<dbReference type="PANTHER" id="PTHR30487:SF0">
    <property type="entry name" value="PREPILIN LEADER PEPTIDASE_N-METHYLTRANSFERASE-RELATED"/>
    <property type="match status" value="1"/>
</dbReference>
<protein>
    <submittedName>
        <fullName evidence="6">Leader peptidase (Prepilin peptidase)/N-methyltransferase</fullName>
        <ecNumber evidence="6">2.1.1.-</ecNumber>
        <ecNumber evidence="6">3.4.23.43</ecNumber>
    </submittedName>
</protein>
<dbReference type="Gene3D" id="1.20.120.1220">
    <property type="match status" value="1"/>
</dbReference>
<dbReference type="InterPro" id="IPR014032">
    <property type="entry name" value="Peptidase_A24A_bac"/>
</dbReference>
<dbReference type="GO" id="GO:0004190">
    <property type="term" value="F:aspartic-type endopeptidase activity"/>
    <property type="evidence" value="ECO:0007669"/>
    <property type="project" value="UniProtKB-EC"/>
</dbReference>
<dbReference type="EC" id="2.1.1.-" evidence="6"/>
<sequence length="232" mass="23239">MSGALLAVVVAGAGGVLAGRVVDSLALVAPRRAGAGEGAVAVRIDRRARAIGAPWPELTGALCAAAVTLRFGWTAQLPAWLWFVAVGLLLTVVDLREQLLPNRVLLPGLLGGLALLAVAAGVDGDAAGLGRAVLAGGAAFAVLLAMALISPSGLGMGDVKLAGLLGLYLGWLGWPVVVAGFFLGFLLQAVVGLTLLAARRVDRRTGLPFGPALLGGALAAALLAGDWVLLLP</sequence>
<dbReference type="PANTHER" id="PTHR30487">
    <property type="entry name" value="TYPE 4 PREPILIN-LIKE PROTEINS LEADER PEPTIDE-PROCESSING ENZYME"/>
    <property type="match status" value="1"/>
</dbReference>
<feature type="transmembrane region" description="Helical" evidence="3">
    <location>
        <begin position="161"/>
        <end position="187"/>
    </location>
</feature>
<evidence type="ECO:0000259" key="4">
    <source>
        <dbReference type="Pfam" id="PF01478"/>
    </source>
</evidence>
<dbReference type="PRINTS" id="PR00864">
    <property type="entry name" value="PREPILNPTASE"/>
</dbReference>
<dbReference type="Pfam" id="PF01478">
    <property type="entry name" value="Peptidase_A24"/>
    <property type="match status" value="1"/>
</dbReference>
<dbReference type="GO" id="GO:0006465">
    <property type="term" value="P:signal peptide processing"/>
    <property type="evidence" value="ECO:0007669"/>
    <property type="project" value="TreeGrafter"/>
</dbReference>
<dbReference type="EMBL" id="BMMI01000004">
    <property type="protein sequence ID" value="GGL65399.1"/>
    <property type="molecule type" value="Genomic_DNA"/>
</dbReference>
<keyword evidence="3" id="KW-0812">Transmembrane</keyword>
<keyword evidence="3" id="KW-1133">Transmembrane helix</keyword>
<keyword evidence="3" id="KW-0472">Membrane</keyword>
<dbReference type="GO" id="GO:0032259">
    <property type="term" value="P:methylation"/>
    <property type="evidence" value="ECO:0007669"/>
    <property type="project" value="UniProtKB-KW"/>
</dbReference>
<dbReference type="GO" id="GO:0005886">
    <property type="term" value="C:plasma membrane"/>
    <property type="evidence" value="ECO:0007669"/>
    <property type="project" value="TreeGrafter"/>
</dbReference>
<evidence type="ECO:0000313" key="7">
    <source>
        <dbReference type="Proteomes" id="UP000552836"/>
    </source>
</evidence>
<keyword evidence="6" id="KW-0378">Hydrolase</keyword>
<feature type="domain" description="Prepilin type IV endopeptidase peptidase" evidence="4">
    <location>
        <begin position="83"/>
        <end position="192"/>
    </location>
</feature>
<name>A0A846LD20_9ACTN</name>
<dbReference type="InterPro" id="IPR050882">
    <property type="entry name" value="Prepilin_peptidase/N-MTase"/>
</dbReference>
<feature type="transmembrane region" description="Helical" evidence="3">
    <location>
        <begin position="207"/>
        <end position="231"/>
    </location>
</feature>
<organism evidence="6 7">
    <name type="scientific">Modestobacter marinus</name>
    <dbReference type="NCBI Taxonomy" id="477641"/>
    <lineage>
        <taxon>Bacteria</taxon>
        <taxon>Bacillati</taxon>
        <taxon>Actinomycetota</taxon>
        <taxon>Actinomycetes</taxon>
        <taxon>Geodermatophilales</taxon>
        <taxon>Geodermatophilaceae</taxon>
        <taxon>Modestobacter</taxon>
    </lineage>
</organism>
<comment type="caution">
    <text evidence="6">The sequence shown here is derived from an EMBL/GenBank/DDBJ whole genome shotgun (WGS) entry which is preliminary data.</text>
</comment>
<reference evidence="5" key="4">
    <citation type="submission" date="2024-05" db="EMBL/GenBank/DDBJ databases">
        <authorList>
            <person name="Sun Q."/>
            <person name="Zhou Y."/>
        </authorList>
    </citation>
    <scope>NUCLEOTIDE SEQUENCE</scope>
    <source>
        <strain evidence="5">CGMCC 4.5581</strain>
    </source>
</reference>
<dbReference type="EC" id="3.4.23.43" evidence="6"/>